<dbReference type="EMBL" id="OC857795">
    <property type="protein sequence ID" value="CAD7625651.1"/>
    <property type="molecule type" value="Genomic_DNA"/>
</dbReference>
<evidence type="ECO:0008006" key="6">
    <source>
        <dbReference type="Google" id="ProtNLM"/>
    </source>
</evidence>
<sequence>MEDYEVIESDEKFCTHFEVHLIRQLDGRLRPLVDQSFKLRIKNPQNIYTEETTLWPNNPKYFVDYRFEFPPEPTLGLWFAEIWYGPDKYILQSLDDISGLVAVNYTYGKAVTGTVEFKYGVKDPKDNRIHYFGSTSAKQLRNGFAEYTLSTNKLRQTPFAWFPTVVGHRLVVEVSVHETVTERKERTIDDSVVFVTTPYVISFKDTFTDFKPNVTTFINAQINNVLGEGVPNLAAIRTHILWADKAPHEFVYIANKSINSTTLSVDDIYHSQIVVNGGTISNVFHFVVLNRGNIIHTQIISDNKLRIEITREMTPYIRLMVLGFANDGKQLLSDSIKIYVNEEKCAFDVRFDNDMVDAKPGQQLDLLISGSIDDSIGLLAIDEAVYHLRDKDKLTRSKLYNELSKSDTGCGPGTGLNVPLVANNMGLKIIKGAINGSLNDKWEDVCVQRQTHYGQRIRRAMRGGHEGLLESNEICCMYGQNAGLLYAESVSYMLNDNYQTDDDFVHVAYEQDLEDRVMIRSNFRQTWLFDIVVVNQSTTAYAVTLPHSITTSLSAMSLSADIGFCIQSMPIILRSFQDIFLDISMPPSVVQNEHLEAIVSVFNYSPKRVSVTVYTYRVNGICSEAETNEDRPKRQIQVDSNSLKTVSYPMVAIRSGVFEVKFVAVWSGGGADVVVKNFDVRPPDPQNRQQKMKGRVNTGRIENAIFPMISSQMTVIDITPDPTRTIVPGTQQCIITGEQLMNGELVSMMDNMTLVCTIITNSGVNRKLLFNNTNCIIKQSMILDTTDVSHLIAMTTGTGMARLSVTMKYNVFESTVEPLCRFDLSVSADEWTAQSVTATEDLDYLDVWTGGQWVTKSTVRIADTNNDTLKRINNLSPEPIETTDTHRSKLVLLVKLCVQHMPAINAGLNVTDVGIFTGFTPNGHDLREIVSMNHSLVTAYEISDRNILFYMQNVSFIRVHHVTNTPAAFVRIYEYNNLGDSCIRLFTPVGRKTHGIDTVCDNSTQLCDCVQRSNCPSAKRLLEMGLIAEMRVERARQLFDKMVCSPRFTRVFTATISGRNVTESGLKLLSVRVKHLFRDTKDLY</sequence>
<dbReference type="Gene3D" id="1.20.91.20">
    <property type="entry name" value="Anaphylotoxins (complement system)"/>
    <property type="match status" value="1"/>
</dbReference>
<organism evidence="4">
    <name type="scientific">Medioppia subpectinata</name>
    <dbReference type="NCBI Taxonomy" id="1979941"/>
    <lineage>
        <taxon>Eukaryota</taxon>
        <taxon>Metazoa</taxon>
        <taxon>Ecdysozoa</taxon>
        <taxon>Arthropoda</taxon>
        <taxon>Chelicerata</taxon>
        <taxon>Arachnida</taxon>
        <taxon>Acari</taxon>
        <taxon>Acariformes</taxon>
        <taxon>Sarcoptiformes</taxon>
        <taxon>Oribatida</taxon>
        <taxon>Brachypylina</taxon>
        <taxon>Oppioidea</taxon>
        <taxon>Oppiidae</taxon>
        <taxon>Medioppia</taxon>
    </lineage>
</organism>
<name>A0A7R9KM10_9ACAR</name>
<dbReference type="PANTHER" id="PTHR11412:SF166">
    <property type="entry name" value="NTR DOMAIN-CONTAINING PROTEIN"/>
    <property type="match status" value="1"/>
</dbReference>
<dbReference type="Gene3D" id="2.20.130.20">
    <property type="match status" value="1"/>
</dbReference>
<dbReference type="Proteomes" id="UP000759131">
    <property type="component" value="Unassembled WGS sequence"/>
</dbReference>
<feature type="domain" description="Alpha-macroglobulin receptor-binding" evidence="3">
    <location>
        <begin position="906"/>
        <end position="986"/>
    </location>
</feature>
<dbReference type="SUPFAM" id="SSF49410">
    <property type="entry name" value="Alpha-macroglobulin receptor domain"/>
    <property type="match status" value="1"/>
</dbReference>
<evidence type="ECO:0000259" key="3">
    <source>
        <dbReference type="SMART" id="SM01361"/>
    </source>
</evidence>
<dbReference type="Pfam" id="PF17791">
    <property type="entry name" value="MG3"/>
    <property type="match status" value="1"/>
</dbReference>
<dbReference type="Gene3D" id="2.60.40.690">
    <property type="entry name" value="Alpha-macroglobulin, receptor-binding domain"/>
    <property type="match status" value="1"/>
</dbReference>
<dbReference type="Gene3D" id="2.60.40.10">
    <property type="entry name" value="Immunoglobulins"/>
    <property type="match status" value="1"/>
</dbReference>
<dbReference type="GO" id="GO:0004866">
    <property type="term" value="F:endopeptidase inhibitor activity"/>
    <property type="evidence" value="ECO:0007669"/>
    <property type="project" value="InterPro"/>
</dbReference>
<dbReference type="Pfam" id="PF07677">
    <property type="entry name" value="A2M_recep"/>
    <property type="match status" value="1"/>
</dbReference>
<dbReference type="InterPro" id="IPR050473">
    <property type="entry name" value="A2M/Complement_sys"/>
</dbReference>
<proteinExistence type="predicted"/>
<dbReference type="OrthoDB" id="6359008at2759"/>
<accession>A0A7R9KM10</accession>
<evidence type="ECO:0000259" key="1">
    <source>
        <dbReference type="SMART" id="SM01359"/>
    </source>
</evidence>
<keyword evidence="5" id="KW-1185">Reference proteome</keyword>
<dbReference type="InterPro" id="IPR001599">
    <property type="entry name" value="Macroglobln_a2"/>
</dbReference>
<evidence type="ECO:0000313" key="4">
    <source>
        <dbReference type="EMBL" id="CAD7625651.1"/>
    </source>
</evidence>
<reference evidence="4" key="1">
    <citation type="submission" date="2020-11" db="EMBL/GenBank/DDBJ databases">
        <authorList>
            <person name="Tran Van P."/>
        </authorList>
    </citation>
    <scope>NUCLEOTIDE SEQUENCE</scope>
</reference>
<dbReference type="Pfam" id="PF00207">
    <property type="entry name" value="A2M"/>
    <property type="match status" value="1"/>
</dbReference>
<dbReference type="Gene3D" id="2.60.40.1930">
    <property type="match status" value="1"/>
</dbReference>
<dbReference type="InterPro" id="IPR036595">
    <property type="entry name" value="A-macroglobulin_rcpt-bd_sf"/>
</dbReference>
<dbReference type="AlphaFoldDB" id="A0A7R9KM10"/>
<dbReference type="PANTHER" id="PTHR11412">
    <property type="entry name" value="MACROGLOBULIN / COMPLEMENT"/>
    <property type="match status" value="1"/>
</dbReference>
<dbReference type="InterPro" id="IPR009048">
    <property type="entry name" value="A-macroglobulin_rcpt-bd"/>
</dbReference>
<dbReference type="SMART" id="SM01361">
    <property type="entry name" value="A2M_recep"/>
    <property type="match status" value="1"/>
</dbReference>
<dbReference type="SMART" id="SM01360">
    <property type="entry name" value="A2M"/>
    <property type="match status" value="1"/>
</dbReference>
<dbReference type="Gene3D" id="2.60.40.1940">
    <property type="match status" value="1"/>
</dbReference>
<protein>
    <recommendedName>
        <fullName evidence="6">Alpha-2-macroglobulin domain-containing protein</fullName>
    </recommendedName>
</protein>
<evidence type="ECO:0000313" key="5">
    <source>
        <dbReference type="Proteomes" id="UP000759131"/>
    </source>
</evidence>
<feature type="domain" description="Alpha-2-macroglobulin" evidence="2">
    <location>
        <begin position="526"/>
        <end position="615"/>
    </location>
</feature>
<dbReference type="EMBL" id="CAJPIZ010003220">
    <property type="protein sequence ID" value="CAG2106081.1"/>
    <property type="molecule type" value="Genomic_DNA"/>
</dbReference>
<dbReference type="InterPro" id="IPR011625">
    <property type="entry name" value="A2M_N_BRD"/>
</dbReference>
<dbReference type="Gene3D" id="1.20.50.70">
    <property type="match status" value="1"/>
</dbReference>
<gene>
    <name evidence="4" type="ORF">OSB1V03_LOCUS6084</name>
</gene>
<dbReference type="InterPro" id="IPR013783">
    <property type="entry name" value="Ig-like_fold"/>
</dbReference>
<dbReference type="Pfam" id="PF07703">
    <property type="entry name" value="A2M_BRD"/>
    <property type="match status" value="1"/>
</dbReference>
<dbReference type="GO" id="GO:0005576">
    <property type="term" value="C:extracellular region"/>
    <property type="evidence" value="ECO:0007669"/>
    <property type="project" value="InterPro"/>
</dbReference>
<evidence type="ECO:0000259" key="2">
    <source>
        <dbReference type="SMART" id="SM01360"/>
    </source>
</evidence>
<dbReference type="InterPro" id="IPR041555">
    <property type="entry name" value="MG3"/>
</dbReference>
<feature type="domain" description="Alpha-2-macroglobulin bait region" evidence="1">
    <location>
        <begin position="251"/>
        <end position="388"/>
    </location>
</feature>
<dbReference type="SMART" id="SM01359">
    <property type="entry name" value="A2M_N_2"/>
    <property type="match status" value="1"/>
</dbReference>